<evidence type="ECO:0000313" key="3">
    <source>
        <dbReference type="Proteomes" id="UP001056610"/>
    </source>
</evidence>
<reference evidence="2" key="1">
    <citation type="submission" date="2022-05" db="EMBL/GenBank/DDBJ databases">
        <title>A methanotrophic Mycobacterium dominates a cave microbial ecosystem.</title>
        <authorList>
            <person name="Van Spanning R.J.M."/>
            <person name="Guan Q."/>
            <person name="Melkonian C."/>
            <person name="Gallant J."/>
            <person name="Polerecky L."/>
            <person name="Flot J.-F."/>
            <person name="Brandt B.W."/>
            <person name="Braster M."/>
            <person name="Iturbe Espinoza P."/>
            <person name="Aerts J."/>
            <person name="Meima-Franke M."/>
            <person name="Piersma S.R."/>
            <person name="Bunduc C."/>
            <person name="Ummels R."/>
            <person name="Pain A."/>
            <person name="Fleming E.J."/>
            <person name="van der Wel N."/>
            <person name="Gherman V.D."/>
            <person name="Sarbu S.M."/>
            <person name="Bodelier P.L.E."/>
            <person name="Bitter W."/>
        </authorList>
    </citation>
    <scope>NUCLEOTIDE SEQUENCE</scope>
    <source>
        <strain evidence="2">Sulfur Cave</strain>
        <plasmid evidence="2">unnamed</plasmid>
    </source>
</reference>
<protein>
    <submittedName>
        <fullName evidence="2">Uncharacterized protein</fullName>
    </submittedName>
</protein>
<feature type="compositionally biased region" description="Basic and acidic residues" evidence="1">
    <location>
        <begin position="58"/>
        <end position="87"/>
    </location>
</feature>
<geneLocation type="plasmid" evidence="2 3">
    <name>unnamed</name>
</geneLocation>
<keyword evidence="2" id="KW-0614">Plasmid</keyword>
<dbReference type="EMBL" id="CP097321">
    <property type="protein sequence ID" value="UQX13406.1"/>
    <property type="molecule type" value="Genomic_DNA"/>
</dbReference>
<name>A0ABY4QRV8_9MYCO</name>
<keyword evidence="3" id="KW-1185">Reference proteome</keyword>
<proteinExistence type="predicted"/>
<sequence length="295" mass="32887">MSSSKTARPNREPVVVDVEGGVISSRDLKTAREVAESAMTEREFTRLANQITDEARDEDSGLTRATRDRDRATPRDVSHVESTRLRGELPSPGEFRRPLSGRQRKIRSATKNQVISAAPATQQQAIDSMLTDDDPGEWRRINGALHHAAGDVQELDDKDRAKVQRLDRVIQRYEQANDRTHTVYVAVKLPDTHGDISSPRELPPNLSPGAKVTFDQFTIARHSLHEIPGNDSDRYLTFEMTTSRGMYFGHSDSVEDTTHVLPRGITGEVTAAESATYDNGRGGYGTRLVLQLREQ</sequence>
<dbReference type="RefSeq" id="WP_219070062.1">
    <property type="nucleotide sequence ID" value="NZ_CAJUXY010000073.1"/>
</dbReference>
<evidence type="ECO:0000313" key="2">
    <source>
        <dbReference type="EMBL" id="UQX13406.1"/>
    </source>
</evidence>
<evidence type="ECO:0000256" key="1">
    <source>
        <dbReference type="SAM" id="MobiDB-lite"/>
    </source>
</evidence>
<accession>A0ABY4QRV8</accession>
<feature type="region of interest" description="Disordered" evidence="1">
    <location>
        <begin position="46"/>
        <end position="103"/>
    </location>
</feature>
<gene>
    <name evidence="2" type="ORF">M5I08_24655</name>
</gene>
<dbReference type="Proteomes" id="UP001056610">
    <property type="component" value="Plasmid unnamed"/>
</dbReference>
<organism evidence="2 3">
    <name type="scientific">Candidatus Mycobacterium methanotrophicum</name>
    <dbReference type="NCBI Taxonomy" id="2943498"/>
    <lineage>
        <taxon>Bacteria</taxon>
        <taxon>Bacillati</taxon>
        <taxon>Actinomycetota</taxon>
        <taxon>Actinomycetes</taxon>
        <taxon>Mycobacteriales</taxon>
        <taxon>Mycobacteriaceae</taxon>
        <taxon>Mycobacterium</taxon>
    </lineage>
</organism>